<dbReference type="EMBL" id="CCDP010000001">
    <property type="protein sequence ID" value="CDQ39546.1"/>
    <property type="molecule type" value="Genomic_DNA"/>
</dbReference>
<dbReference type="InterPro" id="IPR006427">
    <property type="entry name" value="Portal_HK97"/>
</dbReference>
<proteinExistence type="predicted"/>
<comment type="caution">
    <text evidence="2">The sequence shown here is derived from an EMBL/GenBank/DDBJ whole genome shotgun (WGS) entry which is preliminary data.</text>
</comment>
<sequence length="414" mass="47444">MIERGEILKIFQRVKNAAFGAYMAWKGVQYDFSSWAGKTFWGIDNSTLATNETIFSVVTRLSNSMATLPLKMYKNYQIEHNSASDVLINNPNPNMTGFEFIRNLEVARNEKGNGYALIERDIRLQPTRLTLINPDYVVPVIENNTKELWYEVLGDDGNRYYVHNMEMIHVKHISSSSKISGINPIKVLTNATEFDKAVREFSLSEMKSAPNSFILKYGSNVDTEKKQRVIDDFKRFYKDNGGILFQEPGVEIDELERKYVAADTFTTERITRSRVANVYNMPVTMLNDTEGQSYSSNEQLMRMYVDLTLMPIVRQYEQEFNRKLLTPTERKTGFYFKFSVKALLRADTATQMDAYMKGIRTGIYKPDEVRTWEELPPEGGNSDKLHVSGDLYPIDSLPAERSGAQTNNNAGNEE</sequence>
<keyword evidence="3" id="KW-1185">Reference proteome</keyword>
<reference evidence="2 3" key="1">
    <citation type="submission" date="2014-03" db="EMBL/GenBank/DDBJ databases">
        <authorList>
            <person name="Urmite Genomes U."/>
        </authorList>
    </citation>
    <scope>NUCLEOTIDE SEQUENCE [LARGE SCALE GENOMIC DNA]</scope>
    <source>
        <strain evidence="2 3">Vm-5</strain>
    </source>
</reference>
<dbReference type="STRING" id="1462526.BN990_01851"/>
<dbReference type="Pfam" id="PF04860">
    <property type="entry name" value="Phage_portal"/>
    <property type="match status" value="1"/>
</dbReference>
<dbReference type="InterPro" id="IPR006944">
    <property type="entry name" value="Phage/GTA_portal"/>
</dbReference>
<evidence type="ECO:0000313" key="2">
    <source>
        <dbReference type="EMBL" id="CDQ39546.1"/>
    </source>
</evidence>
<accession>A0A024QC95</accession>
<feature type="compositionally biased region" description="Polar residues" evidence="1">
    <location>
        <begin position="403"/>
        <end position="414"/>
    </location>
</feature>
<dbReference type="Proteomes" id="UP000028875">
    <property type="component" value="Unassembled WGS sequence"/>
</dbReference>
<gene>
    <name evidence="2" type="ORF">BN990_01851</name>
</gene>
<evidence type="ECO:0000313" key="3">
    <source>
        <dbReference type="Proteomes" id="UP000028875"/>
    </source>
</evidence>
<dbReference type="AlphaFoldDB" id="A0A024QC95"/>
<feature type="region of interest" description="Disordered" evidence="1">
    <location>
        <begin position="373"/>
        <end position="414"/>
    </location>
</feature>
<dbReference type="eggNOG" id="COG4695">
    <property type="taxonomic scope" value="Bacteria"/>
</dbReference>
<reference evidence="3" key="2">
    <citation type="submission" date="2014-05" db="EMBL/GenBank/DDBJ databases">
        <title>Draft genome sequence of Virgibacillus massiliensis Vm-5.</title>
        <authorList>
            <person name="Khelaifia S."/>
            <person name="Croce O."/>
            <person name="Lagier J.C."/>
            <person name="Raoult D."/>
        </authorList>
    </citation>
    <scope>NUCLEOTIDE SEQUENCE [LARGE SCALE GENOMIC DNA]</scope>
    <source>
        <strain evidence="3">Vm-5</strain>
    </source>
</reference>
<organism evidence="2 3">
    <name type="scientific">Virgibacillus massiliensis</name>
    <dbReference type="NCBI Taxonomy" id="1462526"/>
    <lineage>
        <taxon>Bacteria</taxon>
        <taxon>Bacillati</taxon>
        <taxon>Bacillota</taxon>
        <taxon>Bacilli</taxon>
        <taxon>Bacillales</taxon>
        <taxon>Bacillaceae</taxon>
        <taxon>Virgibacillus</taxon>
    </lineage>
</organism>
<dbReference type="NCBIfam" id="TIGR01537">
    <property type="entry name" value="portal_HK97"/>
    <property type="match status" value="1"/>
</dbReference>
<protein>
    <submittedName>
        <fullName evidence="2">Phage portal protein, HK97 family</fullName>
    </submittedName>
</protein>
<name>A0A024QC95_9BACI</name>
<evidence type="ECO:0000256" key="1">
    <source>
        <dbReference type="SAM" id="MobiDB-lite"/>
    </source>
</evidence>